<dbReference type="AlphaFoldDB" id="A0AAW4LEG9"/>
<feature type="transmembrane region" description="Helical" evidence="6">
    <location>
        <begin position="46"/>
        <end position="71"/>
    </location>
</feature>
<keyword evidence="8" id="KW-1185">Reference proteome</keyword>
<feature type="transmembrane region" description="Helical" evidence="6">
    <location>
        <begin position="129"/>
        <end position="153"/>
    </location>
</feature>
<feature type="transmembrane region" description="Helical" evidence="6">
    <location>
        <begin position="21"/>
        <end position="40"/>
    </location>
</feature>
<feature type="transmembrane region" description="Helical" evidence="6">
    <location>
        <begin position="188"/>
        <end position="208"/>
    </location>
</feature>
<dbReference type="Proteomes" id="UP000811899">
    <property type="component" value="Unassembled WGS sequence"/>
</dbReference>
<evidence type="ECO:0000256" key="1">
    <source>
        <dbReference type="ARBA" id="ARBA00004651"/>
    </source>
</evidence>
<proteinExistence type="predicted"/>
<feature type="transmembrane region" description="Helical" evidence="6">
    <location>
        <begin position="316"/>
        <end position="338"/>
    </location>
</feature>
<gene>
    <name evidence="7" type="ORF">KI809_18505</name>
</gene>
<reference evidence="7 8" key="1">
    <citation type="submission" date="2021-05" db="EMBL/GenBank/DDBJ databases">
        <title>The draft genome of Geobacter pelophilus DSM 12255.</title>
        <authorList>
            <person name="Xu Z."/>
            <person name="Masuda Y."/>
            <person name="Itoh H."/>
            <person name="Senoo K."/>
        </authorList>
    </citation>
    <scope>NUCLEOTIDE SEQUENCE [LARGE SCALE GENOMIC DNA]</scope>
    <source>
        <strain evidence="7 8">DSM 12255</strain>
    </source>
</reference>
<keyword evidence="4 6" id="KW-1133">Transmembrane helix</keyword>
<feature type="transmembrane region" description="Helical" evidence="6">
    <location>
        <begin position="441"/>
        <end position="466"/>
    </location>
</feature>
<feature type="transmembrane region" description="Helical" evidence="6">
    <location>
        <begin position="165"/>
        <end position="182"/>
    </location>
</feature>
<evidence type="ECO:0000256" key="2">
    <source>
        <dbReference type="ARBA" id="ARBA00022475"/>
    </source>
</evidence>
<feature type="transmembrane region" description="Helical" evidence="6">
    <location>
        <begin position="83"/>
        <end position="109"/>
    </location>
</feature>
<name>A0AAW4LEG9_9BACT</name>
<evidence type="ECO:0000256" key="4">
    <source>
        <dbReference type="ARBA" id="ARBA00022989"/>
    </source>
</evidence>
<keyword evidence="5 6" id="KW-0472">Membrane</keyword>
<accession>A0AAW4LEG9</accession>
<dbReference type="GO" id="GO:0005886">
    <property type="term" value="C:plasma membrane"/>
    <property type="evidence" value="ECO:0007669"/>
    <property type="project" value="UniProtKB-SubCell"/>
</dbReference>
<keyword evidence="2" id="KW-1003">Cell membrane</keyword>
<evidence type="ECO:0000313" key="8">
    <source>
        <dbReference type="Proteomes" id="UP000811899"/>
    </source>
</evidence>
<feature type="transmembrane region" description="Helical" evidence="6">
    <location>
        <begin position="277"/>
        <end position="296"/>
    </location>
</feature>
<evidence type="ECO:0000256" key="3">
    <source>
        <dbReference type="ARBA" id="ARBA00022692"/>
    </source>
</evidence>
<dbReference type="PANTHER" id="PTHR30250:SF26">
    <property type="entry name" value="PSMA PROTEIN"/>
    <property type="match status" value="1"/>
</dbReference>
<feature type="transmembrane region" description="Helical" evidence="6">
    <location>
        <begin position="350"/>
        <end position="376"/>
    </location>
</feature>
<feature type="transmembrane region" description="Helical" evidence="6">
    <location>
        <begin position="472"/>
        <end position="493"/>
    </location>
</feature>
<comment type="subcellular location">
    <subcellularLocation>
        <location evidence="1">Cell membrane</location>
        <topology evidence="1">Multi-pass membrane protein</topology>
    </subcellularLocation>
</comment>
<protein>
    <submittedName>
        <fullName evidence="7">Oligosaccharide flippase family protein</fullName>
    </submittedName>
</protein>
<evidence type="ECO:0000256" key="5">
    <source>
        <dbReference type="ARBA" id="ARBA00023136"/>
    </source>
</evidence>
<dbReference type="RefSeq" id="WP_214173081.1">
    <property type="nucleotide sequence ID" value="NZ_JAHCVJ010000010.1"/>
</dbReference>
<sequence>MGSDRRRKVILGTSSGYLSILVTNLLSVVSVPLTLGYFGADRYGALALLMTMVNYLSVTNFGIPSACAILAAKSADRREQLAIVARSFVILAGISVVVLAIFLLLSGYPGWVAVLGKIPDGIAGEISRAAFWTAVLFLLNLLAAPFMSGFIALQKVHVERFYNTVSTNSYVLALAAVIFFRGDLADYAIARGGLVLLCNMAGVMHFLCGYTENRRIFSEGSRHLLQAATPPEFGSRAIIASGGRLFVAGLAALVVWQTDNLVISHFMGVGAVTPYQVTFKLITMTFILFTAINPAISPHYGRAWATGDIGWIAGTYNQIALAASALGGLVWVGALAFAEPIIDLWAGHAAYAGPLAVFSLGGYGYLLSLIGVHAALLSSLNLVKNLPLISWLEAGANLALSLVFVRLLGLGGVALGTFLAALVTVFWLIPAEIARRTDGKIALAWGPVAAQTAFALFPALAGVLLANRFIPAILPKLLVNFAIVAGYLALSWWRLPEAIRQQAVELAGSILPRKLRKGGGP</sequence>
<keyword evidence="3 6" id="KW-0812">Transmembrane</keyword>
<dbReference type="InterPro" id="IPR050833">
    <property type="entry name" value="Poly_Biosynth_Transport"/>
</dbReference>
<dbReference type="EMBL" id="JAHCVJ010000010">
    <property type="protein sequence ID" value="MBT0666307.1"/>
    <property type="molecule type" value="Genomic_DNA"/>
</dbReference>
<organism evidence="7 8">
    <name type="scientific">Geoanaerobacter pelophilus</name>
    <dbReference type="NCBI Taxonomy" id="60036"/>
    <lineage>
        <taxon>Bacteria</taxon>
        <taxon>Pseudomonadati</taxon>
        <taxon>Thermodesulfobacteriota</taxon>
        <taxon>Desulfuromonadia</taxon>
        <taxon>Geobacterales</taxon>
        <taxon>Geobacteraceae</taxon>
        <taxon>Geoanaerobacter</taxon>
    </lineage>
</organism>
<feature type="transmembrane region" description="Helical" evidence="6">
    <location>
        <begin position="396"/>
        <end position="429"/>
    </location>
</feature>
<comment type="caution">
    <text evidence="7">The sequence shown here is derived from an EMBL/GenBank/DDBJ whole genome shotgun (WGS) entry which is preliminary data.</text>
</comment>
<dbReference type="PANTHER" id="PTHR30250">
    <property type="entry name" value="PST FAMILY PREDICTED COLANIC ACID TRANSPORTER"/>
    <property type="match status" value="1"/>
</dbReference>
<evidence type="ECO:0000256" key="6">
    <source>
        <dbReference type="SAM" id="Phobius"/>
    </source>
</evidence>
<evidence type="ECO:0000313" key="7">
    <source>
        <dbReference type="EMBL" id="MBT0666307.1"/>
    </source>
</evidence>